<accession>A0A0F8Z7T2</accession>
<feature type="non-terminal residue" evidence="1">
    <location>
        <position position="1"/>
    </location>
</feature>
<proteinExistence type="predicted"/>
<dbReference type="EMBL" id="LAZR01049380">
    <property type="protein sequence ID" value="KKK89783.1"/>
    <property type="molecule type" value="Genomic_DNA"/>
</dbReference>
<organism evidence="1">
    <name type="scientific">marine sediment metagenome</name>
    <dbReference type="NCBI Taxonomy" id="412755"/>
    <lineage>
        <taxon>unclassified sequences</taxon>
        <taxon>metagenomes</taxon>
        <taxon>ecological metagenomes</taxon>
    </lineage>
</organism>
<reference evidence="1" key="1">
    <citation type="journal article" date="2015" name="Nature">
        <title>Complex archaea that bridge the gap between prokaryotes and eukaryotes.</title>
        <authorList>
            <person name="Spang A."/>
            <person name="Saw J.H."/>
            <person name="Jorgensen S.L."/>
            <person name="Zaremba-Niedzwiedzka K."/>
            <person name="Martijn J."/>
            <person name="Lind A.E."/>
            <person name="van Eijk R."/>
            <person name="Schleper C."/>
            <person name="Guy L."/>
            <person name="Ettema T.J."/>
        </authorList>
    </citation>
    <scope>NUCLEOTIDE SEQUENCE</scope>
</reference>
<name>A0A0F8Z7T2_9ZZZZ</name>
<dbReference type="AlphaFoldDB" id="A0A0F8Z7T2"/>
<gene>
    <name evidence="1" type="ORF">LCGC14_2729640</name>
</gene>
<evidence type="ECO:0000313" key="1">
    <source>
        <dbReference type="EMBL" id="KKK89783.1"/>
    </source>
</evidence>
<sequence>VVNTHYKFLLISHTSLEKMPDSIFDYGVERIVFNDKVELKIHEGQIEFLPFILLREVYNLFIPKEIRNYEWVQLTINQMILKDLANHNKAKEWNILVRENVTLYDDISIGFERLNDFDKLTQLFKNPTSKRKHYRLFFNLVREDPHHLPRKNDYIHIFFTDNLGSAYYSEDLLETLRCLTIIFHKIKTYRGITEYSKLFQQFKKNGSLQTDLSARKFVQNMEFVKDKTVIAPNYLVNWKPLKSFVICCTIRFNPLLSKAKIINVFTKLPFVVNPYFYYNGFQIELRCFFKAPVVYKSDVISFLKRLEGNLIESFYFTEKFTKEIFYKNLNYKKDIFQDNTIPNPNNPHYNSKYELNCVRRFGDTTLSYKPSLLDLIFIDLTTYTSTSGLGFERKDEILKTIKKETMEAISYQHGMIKQLRETLNLFHS</sequence>
<feature type="non-terminal residue" evidence="1">
    <location>
        <position position="428"/>
    </location>
</feature>
<comment type="caution">
    <text evidence="1">The sequence shown here is derived from an EMBL/GenBank/DDBJ whole genome shotgun (WGS) entry which is preliminary data.</text>
</comment>
<protein>
    <submittedName>
        <fullName evidence="1">Uncharacterized protein</fullName>
    </submittedName>
</protein>